<dbReference type="EMBL" id="LHZX01000312">
    <property type="protein sequence ID" value="KXV68134.1"/>
    <property type="molecule type" value="Genomic_DNA"/>
</dbReference>
<proteinExistence type="predicted"/>
<accession>A0A149UJW1</accession>
<dbReference type="PATRIC" id="fig|178901.14.peg.1437"/>
<dbReference type="OrthoDB" id="7360866at2"/>
<reference evidence="2 3" key="1">
    <citation type="submission" date="2015-06" db="EMBL/GenBank/DDBJ databases">
        <title>Improved classification and identification of acetic acid bacteria using matrix-assisted laser desorption/ionization time-of-flight mass spectrometry; Gluconobacter nephelii and Gluconobacter uchimurae are later heterotypic synonyms of Gluconobacter japonicus and Gluconobacter oxydans, respectively.</title>
        <authorList>
            <person name="Li L."/>
            <person name="Cleenwerck I."/>
            <person name="De Vuyst L."/>
            <person name="Vandamme P."/>
        </authorList>
    </citation>
    <scope>NUCLEOTIDE SEQUENCE [LARGE SCALE GENOMIC DNA]</scope>
    <source>
        <strain evidence="2 3">LMG 1699</strain>
    </source>
</reference>
<protein>
    <recommendedName>
        <fullName evidence="1">DUF6362 domain-containing protein</fullName>
    </recommendedName>
</protein>
<gene>
    <name evidence="2" type="ORF">AD951_12480</name>
</gene>
<evidence type="ECO:0000313" key="3">
    <source>
        <dbReference type="Proteomes" id="UP000075377"/>
    </source>
</evidence>
<dbReference type="RefSeq" id="WP_061502254.1">
    <property type="nucleotide sequence ID" value="NZ_LHZX01000312.1"/>
</dbReference>
<dbReference type="Pfam" id="PF19889">
    <property type="entry name" value="DUF6362"/>
    <property type="match status" value="1"/>
</dbReference>
<evidence type="ECO:0000259" key="1">
    <source>
        <dbReference type="Pfam" id="PF19889"/>
    </source>
</evidence>
<sequence length="142" mass="15944">MKPRPETAAEIVADAEARLFEAGITLASLPARGLTPSTRVSAWRDTLMDLDDLLSITGDEIVRPPIPSAAKISRMDEALNWVAGIPAENHRRVVLLWMMINPISRRHRYSWRQIGDQMRISHHTAKGWFSAGLSDITKKNYA</sequence>
<comment type="caution">
    <text evidence="2">The sequence shown here is derived from an EMBL/GenBank/DDBJ whole genome shotgun (WGS) entry which is preliminary data.</text>
</comment>
<evidence type="ECO:0000313" key="2">
    <source>
        <dbReference type="EMBL" id="KXV68134.1"/>
    </source>
</evidence>
<dbReference type="Proteomes" id="UP000075377">
    <property type="component" value="Unassembled WGS sequence"/>
</dbReference>
<feature type="domain" description="DUF6362" evidence="1">
    <location>
        <begin position="34"/>
        <end position="136"/>
    </location>
</feature>
<organism evidence="2 3">
    <name type="scientific">Acetobacter malorum</name>
    <dbReference type="NCBI Taxonomy" id="178901"/>
    <lineage>
        <taxon>Bacteria</taxon>
        <taxon>Pseudomonadati</taxon>
        <taxon>Pseudomonadota</taxon>
        <taxon>Alphaproteobacteria</taxon>
        <taxon>Acetobacterales</taxon>
        <taxon>Acetobacteraceae</taxon>
        <taxon>Acetobacter</taxon>
    </lineage>
</organism>
<name>A0A149UJW1_9PROT</name>
<dbReference type="InterPro" id="IPR045942">
    <property type="entry name" value="DUF6362"/>
</dbReference>
<dbReference type="AlphaFoldDB" id="A0A149UJW1"/>